<protein>
    <submittedName>
        <fullName evidence="1">Uncharacterized protein</fullName>
    </submittedName>
</protein>
<sequence>MSEIPIYSPSNILKTAIDLALNFNNGKLTDDLTILILEIL</sequence>
<dbReference type="EMBL" id="AFJL02000072">
    <property type="protein sequence ID" value="EMY05740.1"/>
    <property type="molecule type" value="Genomic_DNA"/>
</dbReference>
<dbReference type="Proteomes" id="UP000012329">
    <property type="component" value="Unassembled WGS sequence"/>
</dbReference>
<reference evidence="1 2" key="1">
    <citation type="submission" date="2013-02" db="EMBL/GenBank/DDBJ databases">
        <authorList>
            <person name="Harkins D.M."/>
            <person name="Durkin A.S."/>
            <person name="Brinkac L.M."/>
            <person name="Haft D.H."/>
            <person name="Selengut J.D."/>
            <person name="Sanka R."/>
            <person name="DePew J."/>
            <person name="Purushe J."/>
            <person name="Whelen A.C."/>
            <person name="Vinetz J.M."/>
            <person name="Sutton G.G."/>
            <person name="Nierman W.C."/>
            <person name="Fouts D.E."/>
        </authorList>
    </citation>
    <scope>NUCLEOTIDE SEQUENCE [LARGE SCALE GENOMIC DNA]</scope>
    <source>
        <strain evidence="1 2">2002000626</strain>
    </source>
</reference>
<accession>A0A829D9C7</accession>
<proteinExistence type="predicted"/>
<name>A0A829D9C7_LEPIR</name>
<organism evidence="1 2">
    <name type="scientific">Leptospira interrogans str. 2002000626</name>
    <dbReference type="NCBI Taxonomy" id="996803"/>
    <lineage>
        <taxon>Bacteria</taxon>
        <taxon>Pseudomonadati</taxon>
        <taxon>Spirochaetota</taxon>
        <taxon>Spirochaetia</taxon>
        <taxon>Leptospirales</taxon>
        <taxon>Leptospiraceae</taxon>
        <taxon>Leptospira</taxon>
    </lineage>
</organism>
<comment type="caution">
    <text evidence="1">The sequence shown here is derived from an EMBL/GenBank/DDBJ whole genome shotgun (WGS) entry which is preliminary data.</text>
</comment>
<evidence type="ECO:0000313" key="2">
    <source>
        <dbReference type="Proteomes" id="UP000012329"/>
    </source>
</evidence>
<gene>
    <name evidence="1" type="ORF">LEP1GSC029_3463</name>
</gene>
<evidence type="ECO:0000313" key="1">
    <source>
        <dbReference type="EMBL" id="EMY05740.1"/>
    </source>
</evidence>
<dbReference type="AlphaFoldDB" id="A0A829D9C7"/>